<dbReference type="Pfam" id="PF13332">
    <property type="entry name" value="Fil_haemagg_2"/>
    <property type="match status" value="3"/>
</dbReference>
<evidence type="ECO:0000313" key="9">
    <source>
        <dbReference type="Proteomes" id="UP000216164"/>
    </source>
</evidence>
<evidence type="ECO:0000256" key="2">
    <source>
        <dbReference type="ARBA" id="ARBA00022656"/>
    </source>
</evidence>
<evidence type="ECO:0000256" key="5">
    <source>
        <dbReference type="SAM" id="MobiDB-lite"/>
    </source>
</evidence>
<dbReference type="Pfam" id="PF13930">
    <property type="entry name" value="Endonuclea_NS_2"/>
    <property type="match status" value="1"/>
</dbReference>
<evidence type="ECO:0000256" key="4">
    <source>
        <dbReference type="ARBA" id="ARBA00023026"/>
    </source>
</evidence>
<dbReference type="SUPFAM" id="SSF54060">
    <property type="entry name" value="His-Me finger endonucleases"/>
    <property type="match status" value="1"/>
</dbReference>
<dbReference type="Pfam" id="PF04829">
    <property type="entry name" value="PT-VENN"/>
    <property type="match status" value="1"/>
</dbReference>
<feature type="domain" description="VENN motif-containing" evidence="6">
    <location>
        <begin position="910"/>
        <end position="956"/>
    </location>
</feature>
<dbReference type="InterPro" id="IPR025157">
    <property type="entry name" value="Hemagglutinin_rpt"/>
</dbReference>
<dbReference type="EMBL" id="NCTK01000002">
    <property type="protein sequence ID" value="OYQ09734.1"/>
    <property type="molecule type" value="Genomic_DNA"/>
</dbReference>
<sequence length="1357" mass="137579">MASAGRDLNLSGAQIGNASTGGQTVVAATRDLNLGTVNASSSQSLAWDGKNWRRDSTQQEVGSSIQTNGDLRLSAGNDLNARGASVTSEQGALVATAGNNVNLSAAQTTRDVDEAHQFKGSSSWFSKKTITTRNTLSETTTQGTTFSGNTTYVQAGNDINVKGSNVVSTEGTTLIAKHDVNIEAATDSTTERHFREEKKSGLFSSGGIGFTIGTQQQSQDNQDARTTAAASTVGSTNGNVAIGAGNHYQQVGSNVVAPQGDITIQAKKVDILEAQETTHSTQETQFKQSGLTVAVTAPVIAAIQTAQQMGRAAGQTSDGRMKVLAGATTALAGKNAADAVASDPKSGGGVSISITVGGSKSQSKTTQDATQAAGSKVAAGGNVSIQATGAGQDSTLTVQGSDIKGGGDVSLKADGDLNLLAARNASEMHRSSSSVSGGVGVAVSLNSNGAAFGVTANASASRGKGEGSDVSWTNTHVSAGNMLTLESGGNTNLKGAVASGKQVVANVGGDLNIESLQDTSKYHSKDQSISGSVTVGYGFSGSASASQQKIDSDFASVTEQSGIKAGDRGFQVNVHGNTDLKGAVIASTDKAVQDGVNSLTTATLTQSEIHNRAEYSASSIGIGGGYSSGGGKSDDSGGKGASADGVGTNQQGKATTGGDKVPGSDLPASKDGFSATPPIVMGASGSGSSVTGSGISGGAIHITDGAKQQALTGKDAEQTVASVNRGVSSERDSGNALKPIFNEQEIQAGFEITGAFLREAGTFIGNRAKDAQDKERLAKDPSAKNPDGTPVTDEQRLQYAKEAQELKDTWGPGGTYRQIATALMAGAGGNVTGGMGNFVQNASVAYLQELGANQVKQIADALDSDTARAALHAVVGCAGAAASSQSCASGALGAAGGSIINNLLDQINKDKLTPEEREARSNLVSSLIAGITAAAGGSAVTATNAARIETENNRLATSAEVKRIHQLSQGDPRKEARLTAAACALLHCEREYPEGSEAYNFYKRLSDAGSSPELAQERLLLQSQRGFQLRGGLITGLSVEPLFQYNLISDNVADAAKRVDNTYQLTTRTLGGVQAVGGTATAIAGGTITAGGAASCGPTAGAGCLAAAGGVALSFWGLDQAKAGVATMISGQPQATVGGIVLQQVFGISPQAAELLYGVAGGVGGIAADAALAKQAGTVLSSGKAAVAVENNTPALRQVNITSGSKGSWNKELNNPQPNTIYTVDDVNVYQTDSLSRVTKVDSDLSLLTKDRNTYQQCKAGKCGNPGDDGGHLIASILNGPGEKLNIVPMDANLNRGAWKQMENSWASALKDGQQVKVTIEPTYSGASVRPDGFNISYTIGNGRPVEGFFKNSPGGM</sequence>
<dbReference type="InterPro" id="IPR044927">
    <property type="entry name" value="Endonuclea_NS_2"/>
</dbReference>
<comment type="caution">
    <text evidence="8">The sequence shown here is derived from an EMBL/GenBank/DDBJ whole genome shotgun (WGS) entry which is preliminary data.</text>
</comment>
<dbReference type="InterPro" id="IPR044925">
    <property type="entry name" value="His-Me_finger_sf"/>
</dbReference>
<accession>A0AAP7ZII2</accession>
<keyword evidence="4" id="KW-0843">Virulence</keyword>
<evidence type="ECO:0000259" key="6">
    <source>
        <dbReference type="Pfam" id="PF04829"/>
    </source>
</evidence>
<dbReference type="InterPro" id="IPR044929">
    <property type="entry name" value="DNA/RNA_non-sp_Endonuclease_sf"/>
</dbReference>
<dbReference type="Proteomes" id="UP000216164">
    <property type="component" value="Unassembled WGS sequence"/>
</dbReference>
<evidence type="ECO:0000256" key="3">
    <source>
        <dbReference type="ARBA" id="ARBA00022913"/>
    </source>
</evidence>
<comment type="subcellular location">
    <subcellularLocation>
        <location evidence="1">Target cell</location>
        <location evidence="1">Target cell cytoplasm</location>
    </subcellularLocation>
</comment>
<feature type="domain" description="Type VII secretion system protein EssD-like" evidence="7">
    <location>
        <begin position="1218"/>
        <end position="1341"/>
    </location>
</feature>
<reference evidence="8 9" key="1">
    <citation type="submission" date="2017-04" db="EMBL/GenBank/DDBJ databases">
        <title>Genome Announcement: Closed genomes of Ralstonia solanacearum strains K60, UW551, and UW700.</title>
        <authorList>
            <person name="Hayes M."/>
            <person name="Macintyre A.M."/>
            <person name="Allen C."/>
        </authorList>
    </citation>
    <scope>NUCLEOTIDE SEQUENCE [LARGE SCALE GENOMIC DNA]</scope>
    <source>
        <strain evidence="8 9">UW25</strain>
    </source>
</reference>
<evidence type="ECO:0000259" key="7">
    <source>
        <dbReference type="Pfam" id="PF13930"/>
    </source>
</evidence>
<keyword evidence="2" id="KW-0800">Toxin</keyword>
<feature type="region of interest" description="Disordered" evidence="5">
    <location>
        <begin position="43"/>
        <end position="69"/>
    </location>
</feature>
<gene>
    <name evidence="8" type="ORF">B7R77_23075</name>
</gene>
<dbReference type="InterPro" id="IPR006914">
    <property type="entry name" value="VENN_dom"/>
</dbReference>
<evidence type="ECO:0000256" key="1">
    <source>
        <dbReference type="ARBA" id="ARBA00004219"/>
    </source>
</evidence>
<feature type="compositionally biased region" description="Basic and acidic residues" evidence="5">
    <location>
        <begin position="767"/>
        <end position="782"/>
    </location>
</feature>
<feature type="region of interest" description="Disordered" evidence="5">
    <location>
        <begin position="628"/>
        <end position="676"/>
    </location>
</feature>
<proteinExistence type="predicted"/>
<name>A0AAP7ZII2_RALSL</name>
<dbReference type="GO" id="GO:0003824">
    <property type="term" value="F:catalytic activity"/>
    <property type="evidence" value="ECO:0007669"/>
    <property type="project" value="UniProtKB-ARBA"/>
</dbReference>
<protein>
    <recommendedName>
        <fullName evidence="10">Toxin CdiA</fullName>
    </recommendedName>
</protein>
<feature type="region of interest" description="Disordered" evidence="5">
    <location>
        <begin position="767"/>
        <end position="793"/>
    </location>
</feature>
<organism evidence="8 9">
    <name type="scientific">Ralstonia solanacearum K60</name>
    <dbReference type="NCBI Taxonomy" id="1091042"/>
    <lineage>
        <taxon>Bacteria</taxon>
        <taxon>Pseudomonadati</taxon>
        <taxon>Pseudomonadota</taxon>
        <taxon>Betaproteobacteria</taxon>
        <taxon>Burkholderiales</taxon>
        <taxon>Burkholderiaceae</taxon>
        <taxon>Ralstonia</taxon>
        <taxon>Ralstonia solanacearum species complex</taxon>
    </lineage>
</organism>
<dbReference type="GO" id="GO:0090729">
    <property type="term" value="F:toxin activity"/>
    <property type="evidence" value="ECO:0007669"/>
    <property type="project" value="UniProtKB-KW"/>
</dbReference>
<evidence type="ECO:0008006" key="10">
    <source>
        <dbReference type="Google" id="ProtNLM"/>
    </source>
</evidence>
<dbReference type="Gene3D" id="3.40.570.10">
    <property type="entry name" value="Extracellular Endonuclease, subunit A"/>
    <property type="match status" value="1"/>
</dbReference>
<feature type="compositionally biased region" description="Polar residues" evidence="5">
    <location>
        <begin position="58"/>
        <end position="69"/>
    </location>
</feature>
<evidence type="ECO:0000313" key="8">
    <source>
        <dbReference type="EMBL" id="OYQ09734.1"/>
    </source>
</evidence>
<keyword evidence="3" id="KW-1266">Target cell cytoplasm</keyword>